<feature type="transmembrane region" description="Helical" evidence="5">
    <location>
        <begin position="239"/>
        <end position="262"/>
    </location>
</feature>
<sequence>MYRRDNNSNLVEKEDNSDDMPVYGLPGYRFYVFHYVGLICLVTSLFFTTAIFVLIFKNVKTIFKSQIGERLIFYMAVFDFGYCTVHLADHIYMLIVKNHPPDMFCAAIGFLLNEFVVGQCLVVIFTAVNAFYMVVKEKRIKLGKYDWRLHIVAFGLPLIICCAIASIRHWGRSGAWCFLDNRRPYSKILQTVIAVFFVLIFVLISILYSLSWIKIKKISRNLNKILTSSQEKYHKTAKIMMLFVISFIAQWWSFMIYAAYGMYRTQPFLIVLLSVIFSNLGGIFNFITNAFVKRNNVKISSSVSKSN</sequence>
<feature type="transmembrane region" description="Helical" evidence="5">
    <location>
        <begin position="188"/>
        <end position="210"/>
    </location>
</feature>
<dbReference type="GO" id="GO:0007166">
    <property type="term" value="P:cell surface receptor signaling pathway"/>
    <property type="evidence" value="ECO:0007669"/>
    <property type="project" value="InterPro"/>
</dbReference>
<feature type="transmembrane region" description="Helical" evidence="5">
    <location>
        <begin position="268"/>
        <end position="292"/>
    </location>
</feature>
<comment type="subcellular location">
    <subcellularLocation>
        <location evidence="1">Membrane</location>
        <topology evidence="1">Multi-pass membrane protein</topology>
    </subcellularLocation>
</comment>
<keyword evidence="3 5" id="KW-1133">Transmembrane helix</keyword>
<dbReference type="GO" id="GO:0004930">
    <property type="term" value="F:G protein-coupled receptor activity"/>
    <property type="evidence" value="ECO:0007669"/>
    <property type="project" value="TreeGrafter"/>
</dbReference>
<keyword evidence="2 5" id="KW-0812">Transmembrane</keyword>
<evidence type="ECO:0000256" key="2">
    <source>
        <dbReference type="ARBA" id="ARBA00022692"/>
    </source>
</evidence>
<keyword evidence="8" id="KW-1185">Reference proteome</keyword>
<organism evidence="7 8">
    <name type="scientific">Dimorphilus gyrociliatus</name>
    <dbReference type="NCBI Taxonomy" id="2664684"/>
    <lineage>
        <taxon>Eukaryota</taxon>
        <taxon>Metazoa</taxon>
        <taxon>Spiralia</taxon>
        <taxon>Lophotrochozoa</taxon>
        <taxon>Annelida</taxon>
        <taxon>Polychaeta</taxon>
        <taxon>Polychaeta incertae sedis</taxon>
        <taxon>Dinophilidae</taxon>
        <taxon>Dimorphilus</taxon>
    </lineage>
</organism>
<dbReference type="Gene3D" id="1.20.1070.10">
    <property type="entry name" value="Rhodopsin 7-helix transmembrane proteins"/>
    <property type="match status" value="1"/>
</dbReference>
<keyword evidence="4 5" id="KW-0472">Membrane</keyword>
<feature type="transmembrane region" description="Helical" evidence="5">
    <location>
        <begin position="32"/>
        <end position="59"/>
    </location>
</feature>
<protein>
    <submittedName>
        <fullName evidence="7">DgyrCDS12370</fullName>
    </submittedName>
</protein>
<dbReference type="OrthoDB" id="6115658at2759"/>
<reference evidence="7 8" key="1">
    <citation type="submission" date="2020-08" db="EMBL/GenBank/DDBJ databases">
        <authorList>
            <person name="Hejnol A."/>
        </authorList>
    </citation>
    <scope>NUCLEOTIDE SEQUENCE [LARGE SCALE GENOMIC DNA]</scope>
</reference>
<evidence type="ECO:0000259" key="6">
    <source>
        <dbReference type="PROSITE" id="PS50261"/>
    </source>
</evidence>
<proteinExistence type="predicted"/>
<dbReference type="InterPro" id="IPR017981">
    <property type="entry name" value="GPCR_2-like_7TM"/>
</dbReference>
<dbReference type="PROSITE" id="PS50261">
    <property type="entry name" value="G_PROTEIN_RECEP_F2_4"/>
    <property type="match status" value="1"/>
</dbReference>
<gene>
    <name evidence="7" type="ORF">DGYR_LOCUS11662</name>
</gene>
<name>A0A7I8W785_9ANNE</name>
<dbReference type="AlphaFoldDB" id="A0A7I8W785"/>
<dbReference type="Proteomes" id="UP000549394">
    <property type="component" value="Unassembled WGS sequence"/>
</dbReference>
<feature type="domain" description="G-protein coupled receptors family 2 profile 2" evidence="6">
    <location>
        <begin position="30"/>
        <end position="293"/>
    </location>
</feature>
<evidence type="ECO:0000256" key="1">
    <source>
        <dbReference type="ARBA" id="ARBA00004141"/>
    </source>
</evidence>
<evidence type="ECO:0000256" key="4">
    <source>
        <dbReference type="ARBA" id="ARBA00023136"/>
    </source>
</evidence>
<dbReference type="PANTHER" id="PTHR23112:SF0">
    <property type="entry name" value="TRANSMEMBRANE PROTEIN 116"/>
    <property type="match status" value="1"/>
</dbReference>
<feature type="transmembrane region" description="Helical" evidence="5">
    <location>
        <begin position="147"/>
        <end position="168"/>
    </location>
</feature>
<dbReference type="EMBL" id="CAJFCJ010000020">
    <property type="protein sequence ID" value="CAD5124066.1"/>
    <property type="molecule type" value="Genomic_DNA"/>
</dbReference>
<accession>A0A7I8W785</accession>
<feature type="transmembrane region" description="Helical" evidence="5">
    <location>
        <begin position="71"/>
        <end position="95"/>
    </location>
</feature>
<dbReference type="PANTHER" id="PTHR23112">
    <property type="entry name" value="G PROTEIN-COUPLED RECEPTOR 157-RELATED"/>
    <property type="match status" value="1"/>
</dbReference>
<dbReference type="GO" id="GO:0005886">
    <property type="term" value="C:plasma membrane"/>
    <property type="evidence" value="ECO:0007669"/>
    <property type="project" value="TreeGrafter"/>
</dbReference>
<dbReference type="SUPFAM" id="SSF81321">
    <property type="entry name" value="Family A G protein-coupled receptor-like"/>
    <property type="match status" value="1"/>
</dbReference>
<evidence type="ECO:0000313" key="8">
    <source>
        <dbReference type="Proteomes" id="UP000549394"/>
    </source>
</evidence>
<evidence type="ECO:0000256" key="5">
    <source>
        <dbReference type="SAM" id="Phobius"/>
    </source>
</evidence>
<dbReference type="GO" id="GO:0007189">
    <property type="term" value="P:adenylate cyclase-activating G protein-coupled receptor signaling pathway"/>
    <property type="evidence" value="ECO:0007669"/>
    <property type="project" value="TreeGrafter"/>
</dbReference>
<comment type="caution">
    <text evidence="7">The sequence shown here is derived from an EMBL/GenBank/DDBJ whole genome shotgun (WGS) entry which is preliminary data.</text>
</comment>
<evidence type="ECO:0000256" key="3">
    <source>
        <dbReference type="ARBA" id="ARBA00022989"/>
    </source>
</evidence>
<feature type="transmembrane region" description="Helical" evidence="5">
    <location>
        <begin position="115"/>
        <end position="135"/>
    </location>
</feature>
<evidence type="ECO:0000313" key="7">
    <source>
        <dbReference type="EMBL" id="CAD5124066.1"/>
    </source>
</evidence>